<feature type="coiled-coil region" evidence="7">
    <location>
        <begin position="232"/>
        <end position="262"/>
    </location>
</feature>
<dbReference type="Proteomes" id="UP000575898">
    <property type="component" value="Unassembled WGS sequence"/>
</dbReference>
<feature type="transmembrane region" description="Helical" evidence="8">
    <location>
        <begin position="112"/>
        <end position="132"/>
    </location>
</feature>
<dbReference type="SUPFAM" id="SSF55874">
    <property type="entry name" value="ATPase domain of HSP90 chaperone/DNA topoisomerase II/histidine kinase"/>
    <property type="match status" value="1"/>
</dbReference>
<evidence type="ECO:0000256" key="6">
    <source>
        <dbReference type="PROSITE-ProRule" id="PRU00169"/>
    </source>
</evidence>
<keyword evidence="8" id="KW-0472">Membrane</keyword>
<dbReference type="GO" id="GO:0000155">
    <property type="term" value="F:phosphorelay sensor kinase activity"/>
    <property type="evidence" value="ECO:0007669"/>
    <property type="project" value="InterPro"/>
</dbReference>
<protein>
    <recommendedName>
        <fullName evidence="2">histidine kinase</fullName>
        <ecNumber evidence="2">2.7.13.3</ecNumber>
    </recommendedName>
</protein>
<keyword evidence="8" id="KW-0812">Transmembrane</keyword>
<comment type="caution">
    <text evidence="11">The sequence shown here is derived from an EMBL/GenBank/DDBJ whole genome shotgun (WGS) entry which is preliminary data.</text>
</comment>
<sequence>MDSQIQRSNFGALIRSAYWAKRLAERGRLAVESARESARLRLRQIMSMRPVVLILATIIVATFSIMAPWWQVCAWMVPLAIVWFFAPVACKKLLTRIEQGNEHEIVLAQRSLLILAICNALIVGSGVWWLGLGLPDEKILFLVTLLQSMYAVTALVNASSHFPTSAVSTSINLMSAATYWFHTGWNGAPIGFALVGLLVLLLRLSRQIKQAFDAAVSARYENQCLQAELAVEKQHAASAKRLEQEKQNAEAALRQAEQANLMKTRFLAAASHDLRQPLHALVLFSGLLDTASAEQRQIFVQHIRHSADSLNRLFGGLLDLSRLDAGAVQANWVATRVKPLVENIVSEYQPKAAAKQLALLLDVDDAVAVTDPFLIERVLRNLVDNAIKYTAAGSVTVSAKRKDHEVRVAITDTGIGIREQDQPFVFDEFYQLHNPSRDSEKGAGLGLSIVRRLCDLLDHRLILDSKPGLGTTIAVSMPMGRLAQPTISDAPTMAESTESLRGMAVVVIEDDSRGRIAMKSLLDAWGCIPLVYESAAEAVSALQAEEMSPDVLITDFRLADGLNGFDAIISLRQLFTDLPASIITGESEANWTPTSALPEVPVFQKPVSADVLANWLASVR</sequence>
<feature type="transmembrane region" description="Helical" evidence="8">
    <location>
        <begin position="139"/>
        <end position="159"/>
    </location>
</feature>
<dbReference type="RefSeq" id="WP_184036524.1">
    <property type="nucleotide sequence ID" value="NZ_JACHHY010000006.1"/>
</dbReference>
<dbReference type="SMART" id="SM00388">
    <property type="entry name" value="HisKA"/>
    <property type="match status" value="1"/>
</dbReference>
<dbReference type="PANTHER" id="PTHR43047:SF72">
    <property type="entry name" value="OSMOSENSING HISTIDINE PROTEIN KINASE SLN1"/>
    <property type="match status" value="1"/>
</dbReference>
<reference evidence="11 12" key="1">
    <citation type="submission" date="2020-08" db="EMBL/GenBank/DDBJ databases">
        <title>Genomic Encyclopedia of Type Strains, Phase IV (KMG-IV): sequencing the most valuable type-strain genomes for metagenomic binning, comparative biology and taxonomic classification.</title>
        <authorList>
            <person name="Goeker M."/>
        </authorList>
    </citation>
    <scope>NUCLEOTIDE SEQUENCE [LARGE SCALE GENOMIC DNA]</scope>
    <source>
        <strain evidence="11 12">DSM 27165</strain>
    </source>
</reference>
<dbReference type="GO" id="GO:0005886">
    <property type="term" value="C:plasma membrane"/>
    <property type="evidence" value="ECO:0007669"/>
    <property type="project" value="TreeGrafter"/>
</dbReference>
<dbReference type="PRINTS" id="PR00344">
    <property type="entry name" value="BCTRLSENSOR"/>
</dbReference>
<dbReference type="InterPro" id="IPR003594">
    <property type="entry name" value="HATPase_dom"/>
</dbReference>
<dbReference type="SUPFAM" id="SSF47384">
    <property type="entry name" value="Homodimeric domain of signal transducing histidine kinase"/>
    <property type="match status" value="1"/>
</dbReference>
<evidence type="ECO:0000259" key="10">
    <source>
        <dbReference type="PROSITE" id="PS50110"/>
    </source>
</evidence>
<evidence type="ECO:0000259" key="9">
    <source>
        <dbReference type="PROSITE" id="PS50109"/>
    </source>
</evidence>
<feature type="transmembrane region" description="Helical" evidence="8">
    <location>
        <begin position="51"/>
        <end position="70"/>
    </location>
</feature>
<accession>A0A840MM16</accession>
<evidence type="ECO:0000313" key="12">
    <source>
        <dbReference type="Proteomes" id="UP000575898"/>
    </source>
</evidence>
<keyword evidence="8" id="KW-1133">Transmembrane helix</keyword>
<dbReference type="InterPro" id="IPR004358">
    <property type="entry name" value="Sig_transdc_His_kin-like_C"/>
</dbReference>
<evidence type="ECO:0000256" key="1">
    <source>
        <dbReference type="ARBA" id="ARBA00000085"/>
    </source>
</evidence>
<dbReference type="InterPro" id="IPR011006">
    <property type="entry name" value="CheY-like_superfamily"/>
</dbReference>
<dbReference type="SMART" id="SM00387">
    <property type="entry name" value="HATPase_c"/>
    <property type="match status" value="1"/>
</dbReference>
<dbReference type="EMBL" id="JACHHY010000006">
    <property type="protein sequence ID" value="MBB5017957.1"/>
    <property type="molecule type" value="Genomic_DNA"/>
</dbReference>
<keyword evidence="12" id="KW-1185">Reference proteome</keyword>
<evidence type="ECO:0000256" key="5">
    <source>
        <dbReference type="ARBA" id="ARBA00022777"/>
    </source>
</evidence>
<evidence type="ECO:0000256" key="4">
    <source>
        <dbReference type="ARBA" id="ARBA00022679"/>
    </source>
</evidence>
<keyword evidence="4" id="KW-0808">Transferase</keyword>
<dbReference type="InterPro" id="IPR003661">
    <property type="entry name" value="HisK_dim/P_dom"/>
</dbReference>
<dbReference type="SUPFAM" id="SSF52172">
    <property type="entry name" value="CheY-like"/>
    <property type="match status" value="1"/>
</dbReference>
<dbReference type="PROSITE" id="PS50110">
    <property type="entry name" value="RESPONSE_REGULATORY"/>
    <property type="match status" value="1"/>
</dbReference>
<dbReference type="PROSITE" id="PS50109">
    <property type="entry name" value="HIS_KIN"/>
    <property type="match status" value="1"/>
</dbReference>
<keyword evidence="7" id="KW-0175">Coiled coil</keyword>
<name>A0A840MM16_9PROT</name>
<keyword evidence="3 6" id="KW-0597">Phosphoprotein</keyword>
<dbReference type="InterPro" id="IPR005467">
    <property type="entry name" value="His_kinase_dom"/>
</dbReference>
<dbReference type="Gene3D" id="1.10.287.130">
    <property type="match status" value="1"/>
</dbReference>
<dbReference type="Pfam" id="PF02518">
    <property type="entry name" value="HATPase_c"/>
    <property type="match status" value="1"/>
</dbReference>
<feature type="domain" description="Histidine kinase" evidence="9">
    <location>
        <begin position="269"/>
        <end position="481"/>
    </location>
</feature>
<dbReference type="AlphaFoldDB" id="A0A840MM16"/>
<organism evidence="11 12">
    <name type="scientific">Chitinivorax tropicus</name>
    <dbReference type="NCBI Taxonomy" id="714531"/>
    <lineage>
        <taxon>Bacteria</taxon>
        <taxon>Pseudomonadati</taxon>
        <taxon>Pseudomonadota</taxon>
        <taxon>Betaproteobacteria</taxon>
        <taxon>Chitinivorax</taxon>
    </lineage>
</organism>
<dbReference type="Pfam" id="PF00512">
    <property type="entry name" value="HisKA"/>
    <property type="match status" value="1"/>
</dbReference>
<keyword evidence="5 11" id="KW-0418">Kinase</keyword>
<dbReference type="Pfam" id="PF00072">
    <property type="entry name" value="Response_reg"/>
    <property type="match status" value="1"/>
</dbReference>
<dbReference type="PANTHER" id="PTHR43047">
    <property type="entry name" value="TWO-COMPONENT HISTIDINE PROTEIN KINASE"/>
    <property type="match status" value="1"/>
</dbReference>
<dbReference type="InterPro" id="IPR001789">
    <property type="entry name" value="Sig_transdc_resp-reg_receiver"/>
</dbReference>
<comment type="catalytic activity">
    <reaction evidence="1">
        <text>ATP + protein L-histidine = ADP + protein N-phospho-L-histidine.</text>
        <dbReference type="EC" id="2.7.13.3"/>
    </reaction>
</comment>
<evidence type="ECO:0000313" key="11">
    <source>
        <dbReference type="EMBL" id="MBB5017957.1"/>
    </source>
</evidence>
<feature type="transmembrane region" description="Helical" evidence="8">
    <location>
        <begin position="179"/>
        <end position="202"/>
    </location>
</feature>
<evidence type="ECO:0000256" key="3">
    <source>
        <dbReference type="ARBA" id="ARBA00022553"/>
    </source>
</evidence>
<dbReference type="Gene3D" id="3.30.565.10">
    <property type="entry name" value="Histidine kinase-like ATPase, C-terminal domain"/>
    <property type="match status" value="1"/>
</dbReference>
<evidence type="ECO:0000256" key="2">
    <source>
        <dbReference type="ARBA" id="ARBA00012438"/>
    </source>
</evidence>
<dbReference type="InterPro" id="IPR036097">
    <property type="entry name" value="HisK_dim/P_sf"/>
</dbReference>
<gene>
    <name evidence="11" type="ORF">HNQ59_001242</name>
</gene>
<dbReference type="CDD" id="cd00082">
    <property type="entry name" value="HisKA"/>
    <property type="match status" value="1"/>
</dbReference>
<dbReference type="GO" id="GO:0009927">
    <property type="term" value="F:histidine phosphotransfer kinase activity"/>
    <property type="evidence" value="ECO:0007669"/>
    <property type="project" value="TreeGrafter"/>
</dbReference>
<feature type="modified residue" description="4-aspartylphosphate" evidence="6">
    <location>
        <position position="555"/>
    </location>
</feature>
<proteinExistence type="predicted"/>
<dbReference type="InterPro" id="IPR036890">
    <property type="entry name" value="HATPase_C_sf"/>
</dbReference>
<dbReference type="EC" id="2.7.13.3" evidence="2"/>
<evidence type="ECO:0000256" key="7">
    <source>
        <dbReference type="SAM" id="Coils"/>
    </source>
</evidence>
<feature type="domain" description="Response regulatory" evidence="10">
    <location>
        <begin position="504"/>
        <end position="620"/>
    </location>
</feature>
<evidence type="ECO:0000256" key="8">
    <source>
        <dbReference type="SAM" id="Phobius"/>
    </source>
</evidence>
<dbReference type="Gene3D" id="3.40.50.2300">
    <property type="match status" value="1"/>
</dbReference>